<evidence type="ECO:0000256" key="5">
    <source>
        <dbReference type="ARBA" id="ARBA00023136"/>
    </source>
</evidence>
<dbReference type="AlphaFoldDB" id="A0A380MTX1"/>
<dbReference type="Proteomes" id="UP000254601">
    <property type="component" value="Unassembled WGS sequence"/>
</dbReference>
<organism evidence="9 10">
    <name type="scientific">Suttonella ornithocola</name>
    <dbReference type="NCBI Taxonomy" id="279832"/>
    <lineage>
        <taxon>Bacteria</taxon>
        <taxon>Pseudomonadati</taxon>
        <taxon>Pseudomonadota</taxon>
        <taxon>Gammaproteobacteria</taxon>
        <taxon>Cardiobacteriales</taxon>
        <taxon>Cardiobacteriaceae</taxon>
        <taxon>Suttonella</taxon>
    </lineage>
</organism>
<evidence type="ECO:0000313" key="10">
    <source>
        <dbReference type="Proteomes" id="UP000254601"/>
    </source>
</evidence>
<comment type="function">
    <text evidence="8">This protein is part of the stalk that links CF(0) to CF(1). It either transmits conformational changes from CF(0) to CF(1) or is implicated in proton conduction.</text>
</comment>
<evidence type="ECO:0000256" key="3">
    <source>
        <dbReference type="ARBA" id="ARBA00022781"/>
    </source>
</evidence>
<evidence type="ECO:0000256" key="7">
    <source>
        <dbReference type="ARBA" id="ARBA00023310"/>
    </source>
</evidence>
<proteinExistence type="inferred from homology"/>
<dbReference type="PRINTS" id="PR00125">
    <property type="entry name" value="ATPASEDELTA"/>
</dbReference>
<evidence type="ECO:0000256" key="2">
    <source>
        <dbReference type="ARBA" id="ARBA00022448"/>
    </source>
</evidence>
<reference evidence="9 10" key="1">
    <citation type="submission" date="2018-06" db="EMBL/GenBank/DDBJ databases">
        <authorList>
            <consortium name="Pathogen Informatics"/>
            <person name="Doyle S."/>
        </authorList>
    </citation>
    <scope>NUCLEOTIDE SEQUENCE [LARGE SCALE GENOMIC DNA]</scope>
    <source>
        <strain evidence="9 10">NCTC13337</strain>
    </source>
</reference>
<comment type="function">
    <text evidence="8">F(1)F(0) ATP synthase produces ATP from ADP in the presence of a proton or sodium gradient. F-type ATPases consist of two structural domains, F(1) containing the extramembraneous catalytic core and F(0) containing the membrane proton channel, linked together by a central stalk and a peripheral stalk. During catalysis, ATP synthesis in the catalytic domain of F(1) is coupled via a rotary mechanism of the central stalk subunits to proton translocation.</text>
</comment>
<comment type="subcellular location">
    <subcellularLocation>
        <location evidence="8">Cell membrane</location>
        <topology evidence="8">Peripheral membrane protein</topology>
    </subcellularLocation>
    <subcellularLocation>
        <location evidence="1">Membrane</location>
    </subcellularLocation>
</comment>
<dbReference type="RefSeq" id="WP_072576587.1">
    <property type="nucleotide sequence ID" value="NZ_LWHB01000084.1"/>
</dbReference>
<comment type="similarity">
    <text evidence="8">Belongs to the ATPase delta chain family.</text>
</comment>
<dbReference type="GO" id="GO:0045259">
    <property type="term" value="C:proton-transporting ATP synthase complex"/>
    <property type="evidence" value="ECO:0007669"/>
    <property type="project" value="UniProtKB-KW"/>
</dbReference>
<dbReference type="InterPro" id="IPR000711">
    <property type="entry name" value="ATPase_OSCP/dsu"/>
</dbReference>
<keyword evidence="10" id="KW-1185">Reference proteome</keyword>
<dbReference type="NCBIfam" id="NF004402">
    <property type="entry name" value="PRK05758.2-2"/>
    <property type="match status" value="1"/>
</dbReference>
<keyword evidence="4 8" id="KW-0406">Ion transport</keyword>
<dbReference type="GO" id="GO:0005886">
    <property type="term" value="C:plasma membrane"/>
    <property type="evidence" value="ECO:0007669"/>
    <property type="project" value="UniProtKB-SubCell"/>
</dbReference>
<dbReference type="OrthoDB" id="9816221at2"/>
<dbReference type="SUPFAM" id="SSF47928">
    <property type="entry name" value="N-terminal domain of the delta subunit of the F1F0-ATP synthase"/>
    <property type="match status" value="1"/>
</dbReference>
<evidence type="ECO:0000313" key="9">
    <source>
        <dbReference type="EMBL" id="SUO96015.1"/>
    </source>
</evidence>
<evidence type="ECO:0000256" key="4">
    <source>
        <dbReference type="ARBA" id="ARBA00023065"/>
    </source>
</evidence>
<dbReference type="GO" id="GO:0046933">
    <property type="term" value="F:proton-transporting ATP synthase activity, rotational mechanism"/>
    <property type="evidence" value="ECO:0007669"/>
    <property type="project" value="UniProtKB-UniRule"/>
</dbReference>
<dbReference type="InterPro" id="IPR026015">
    <property type="entry name" value="ATP_synth_OSCP/delta_N_sf"/>
</dbReference>
<dbReference type="Gene3D" id="1.10.520.20">
    <property type="entry name" value="N-terminal domain of the delta subunit of the F1F0-ATP synthase"/>
    <property type="match status" value="1"/>
</dbReference>
<keyword evidence="3 8" id="KW-0375">Hydrogen ion transport</keyword>
<sequence length="184" mass="21323">MSQSETIARPYAKAIFEQTVNKQSQIQWQEFLTAAADFCQSEIVLARLFAPGFYDEFVNWLEQYLVSTRDSKLTKEERNLLHILRENDRLSVLPEIALKYDQLLNESEGMLEATVYSAKSLTSDEEKKISLFLEKKTNKKIVLKVKEQPSLLAGLRIEYDGLVIDQSTRGRIEQFARKLDDLRN</sequence>
<keyword evidence="7 8" id="KW-0066">ATP synthesis</keyword>
<evidence type="ECO:0000256" key="1">
    <source>
        <dbReference type="ARBA" id="ARBA00004370"/>
    </source>
</evidence>
<dbReference type="EMBL" id="UHIC01000001">
    <property type="protein sequence ID" value="SUO96015.1"/>
    <property type="molecule type" value="Genomic_DNA"/>
</dbReference>
<evidence type="ECO:0000256" key="6">
    <source>
        <dbReference type="ARBA" id="ARBA00023196"/>
    </source>
</evidence>
<protein>
    <recommendedName>
        <fullName evidence="8">ATP synthase subunit delta</fullName>
    </recommendedName>
    <alternativeName>
        <fullName evidence="8">ATP synthase F(1) sector subunit delta</fullName>
    </alternativeName>
    <alternativeName>
        <fullName evidence="8">F-type ATPase subunit delta</fullName>
        <shortName evidence="8">F-ATPase subunit delta</shortName>
    </alternativeName>
</protein>
<keyword evidence="6 8" id="KW-0139">CF(1)</keyword>
<dbReference type="Pfam" id="PF00213">
    <property type="entry name" value="OSCP"/>
    <property type="match status" value="1"/>
</dbReference>
<keyword evidence="5 8" id="KW-0472">Membrane</keyword>
<accession>A0A380MTX1</accession>
<evidence type="ECO:0000256" key="8">
    <source>
        <dbReference type="HAMAP-Rule" id="MF_01416"/>
    </source>
</evidence>
<name>A0A380MTX1_9GAMM</name>
<dbReference type="NCBIfam" id="TIGR01145">
    <property type="entry name" value="ATP_synt_delta"/>
    <property type="match status" value="1"/>
</dbReference>
<dbReference type="HAMAP" id="MF_01416">
    <property type="entry name" value="ATP_synth_delta_bact"/>
    <property type="match status" value="1"/>
</dbReference>
<keyword evidence="8" id="KW-1003">Cell membrane</keyword>
<keyword evidence="2 8" id="KW-0813">Transport</keyword>
<dbReference type="PANTHER" id="PTHR11910">
    <property type="entry name" value="ATP SYNTHASE DELTA CHAIN"/>
    <property type="match status" value="1"/>
</dbReference>
<gene>
    <name evidence="8 9" type="primary">atpH</name>
    <name evidence="9" type="ORF">NCTC13337_01685</name>
</gene>